<dbReference type="AlphaFoldDB" id="A0A1B2HT79"/>
<protein>
    <submittedName>
        <fullName evidence="2">Uncharacterized protein</fullName>
    </submittedName>
</protein>
<dbReference type="OrthoDB" id="5198105at2"/>
<feature type="transmembrane region" description="Helical" evidence="1">
    <location>
        <begin position="91"/>
        <end position="112"/>
    </location>
</feature>
<evidence type="ECO:0000313" key="2">
    <source>
        <dbReference type="EMBL" id="ANZ40902.1"/>
    </source>
</evidence>
<sequence length="193" mass="21436">MMARLLRTSAAIRRFLGSTVLLWVSLVISTVMFSVLVPAGSRAVTADGVRGARLLDEEVPTWSAAGAHALLAGLGPDGREAYQDFYLRLDFWFPVLSLSVFFAAALSLLFPVSSRLQWVNVLPLLLWILDIAENVNHFTMAAAFPERFEPSYQLGPFFTLAKWLVMAACTVLLVVGLVRRLAVWRARGRRSLK</sequence>
<dbReference type="EMBL" id="CP016793">
    <property type="protein sequence ID" value="ANZ40902.1"/>
    <property type="molecule type" value="Genomic_DNA"/>
</dbReference>
<keyword evidence="1" id="KW-0472">Membrane</keyword>
<organism evidence="2 3">
    <name type="scientific">Lentzea guizhouensis</name>
    <dbReference type="NCBI Taxonomy" id="1586287"/>
    <lineage>
        <taxon>Bacteria</taxon>
        <taxon>Bacillati</taxon>
        <taxon>Actinomycetota</taxon>
        <taxon>Actinomycetes</taxon>
        <taxon>Pseudonocardiales</taxon>
        <taxon>Pseudonocardiaceae</taxon>
        <taxon>Lentzea</taxon>
    </lineage>
</organism>
<feature type="transmembrane region" description="Helical" evidence="1">
    <location>
        <begin position="124"/>
        <end position="143"/>
    </location>
</feature>
<reference evidence="2 3" key="1">
    <citation type="submission" date="2016-07" db="EMBL/GenBank/DDBJ databases">
        <title>Complete genome sequence of the Lentzea guizhouensis DHS C013.</title>
        <authorList>
            <person name="Cao C."/>
        </authorList>
    </citation>
    <scope>NUCLEOTIDE SEQUENCE [LARGE SCALE GENOMIC DNA]</scope>
    <source>
        <strain evidence="2 3">DHS C013</strain>
    </source>
</reference>
<name>A0A1B2HT79_9PSEU</name>
<gene>
    <name evidence="2" type="ORF">BBK82_37890</name>
</gene>
<dbReference type="KEGG" id="led:BBK82_37890"/>
<dbReference type="RefSeq" id="WP_065919239.1">
    <property type="nucleotide sequence ID" value="NZ_CP016793.1"/>
</dbReference>
<accession>A0A1B2HT79</accession>
<keyword evidence="3" id="KW-1185">Reference proteome</keyword>
<keyword evidence="1" id="KW-1133">Transmembrane helix</keyword>
<dbReference type="Proteomes" id="UP000093053">
    <property type="component" value="Chromosome"/>
</dbReference>
<keyword evidence="1" id="KW-0812">Transmembrane</keyword>
<evidence type="ECO:0000313" key="3">
    <source>
        <dbReference type="Proteomes" id="UP000093053"/>
    </source>
</evidence>
<feature type="transmembrane region" description="Helical" evidence="1">
    <location>
        <begin position="163"/>
        <end position="183"/>
    </location>
</feature>
<proteinExistence type="predicted"/>
<dbReference type="STRING" id="1586287.BBK82_37890"/>
<evidence type="ECO:0000256" key="1">
    <source>
        <dbReference type="SAM" id="Phobius"/>
    </source>
</evidence>